<dbReference type="SUPFAM" id="SSF51445">
    <property type="entry name" value="(Trans)glycosidases"/>
    <property type="match status" value="1"/>
</dbReference>
<dbReference type="EC" id="3.2.1.20" evidence="2"/>
<dbReference type="Gene3D" id="3.20.20.80">
    <property type="entry name" value="Glycosidases"/>
    <property type="match status" value="1"/>
</dbReference>
<evidence type="ECO:0000256" key="1">
    <source>
        <dbReference type="ARBA" id="ARBA00001657"/>
    </source>
</evidence>
<dbReference type="InterPro" id="IPR006047">
    <property type="entry name" value="GH13_cat_dom"/>
</dbReference>
<dbReference type="PANTHER" id="PTHR46673">
    <property type="entry name" value="4F2 CELL-SURFACE ANTIGEN HEAVY CHAIN"/>
    <property type="match status" value="1"/>
</dbReference>
<name>A0A2H8TI70_9HEMI</name>
<dbReference type="InterPro" id="IPR031984">
    <property type="entry name" value="SLC3A2_N"/>
</dbReference>
<evidence type="ECO:0000259" key="4">
    <source>
        <dbReference type="SMART" id="SM00642"/>
    </source>
</evidence>
<dbReference type="GO" id="GO:0005975">
    <property type="term" value="P:carbohydrate metabolic process"/>
    <property type="evidence" value="ECO:0007669"/>
    <property type="project" value="InterPro"/>
</dbReference>
<dbReference type="Gene3D" id="3.90.400.10">
    <property type="entry name" value="Oligo-1,6-glucosidase, Domain 2"/>
    <property type="match status" value="1"/>
</dbReference>
<dbReference type="AlphaFoldDB" id="A0A2H8TI70"/>
<accession>A0A2H8TI70</accession>
<evidence type="ECO:0000256" key="3">
    <source>
        <dbReference type="SAM" id="Phobius"/>
    </source>
</evidence>
<organism evidence="5">
    <name type="scientific">Melanaphis sacchari</name>
    <dbReference type="NCBI Taxonomy" id="742174"/>
    <lineage>
        <taxon>Eukaryota</taxon>
        <taxon>Metazoa</taxon>
        <taxon>Ecdysozoa</taxon>
        <taxon>Arthropoda</taxon>
        <taxon>Hexapoda</taxon>
        <taxon>Insecta</taxon>
        <taxon>Pterygota</taxon>
        <taxon>Neoptera</taxon>
        <taxon>Paraneoptera</taxon>
        <taxon>Hemiptera</taxon>
        <taxon>Sternorrhyncha</taxon>
        <taxon>Aphidomorpha</taxon>
        <taxon>Aphidoidea</taxon>
        <taxon>Aphididae</taxon>
        <taxon>Aphidini</taxon>
        <taxon>Melanaphis</taxon>
    </lineage>
</organism>
<proteinExistence type="predicted"/>
<gene>
    <name evidence="5" type="primary">Slc3a1_0</name>
</gene>
<dbReference type="InterPro" id="IPR017853">
    <property type="entry name" value="GH"/>
</dbReference>
<dbReference type="GO" id="GO:0016324">
    <property type="term" value="C:apical plasma membrane"/>
    <property type="evidence" value="ECO:0007669"/>
    <property type="project" value="TreeGrafter"/>
</dbReference>
<dbReference type="PANTHER" id="PTHR46673:SF1">
    <property type="entry name" value="4F2 CELL-SURFACE ANTIGEN HEAVY CHAIN"/>
    <property type="match status" value="1"/>
</dbReference>
<dbReference type="GO" id="GO:0016323">
    <property type="term" value="C:basolateral plasma membrane"/>
    <property type="evidence" value="ECO:0007669"/>
    <property type="project" value="TreeGrafter"/>
</dbReference>
<dbReference type="SMART" id="SM00642">
    <property type="entry name" value="Aamy"/>
    <property type="match status" value="1"/>
</dbReference>
<evidence type="ECO:0000313" key="5">
    <source>
        <dbReference type="EMBL" id="MBW13843.1"/>
    </source>
</evidence>
<protein>
    <recommendedName>
        <fullName evidence="2">alpha-glucosidase</fullName>
        <ecNumber evidence="2">3.2.1.20</ecNumber>
    </recommendedName>
</protein>
<keyword evidence="3" id="KW-1133">Transmembrane helix</keyword>
<dbReference type="GO" id="GO:0015180">
    <property type="term" value="F:L-alanine transmembrane transporter activity"/>
    <property type="evidence" value="ECO:0007669"/>
    <property type="project" value="TreeGrafter"/>
</dbReference>
<feature type="transmembrane region" description="Helical" evidence="3">
    <location>
        <begin position="66"/>
        <end position="89"/>
    </location>
</feature>
<dbReference type="EMBL" id="GFXV01002038">
    <property type="protein sequence ID" value="MBW13843.1"/>
    <property type="molecule type" value="Transcribed_RNA"/>
</dbReference>
<reference evidence="5" key="1">
    <citation type="submission" date="2017-10" db="EMBL/GenBank/DDBJ databases">
        <title>Transcriptome Assembly of Sugarcane Aphid Adults.</title>
        <authorList>
            <person name="Scully E.D."/>
            <person name="Palmer N.A."/>
            <person name="Geib S.M."/>
            <person name="Sarath G."/>
            <person name="Sattler S.E."/>
        </authorList>
    </citation>
    <scope>NUCLEOTIDE SEQUENCE</scope>
    <source>
        <tissue evidence="5">Whole body</tissue>
    </source>
</reference>
<dbReference type="GO" id="GO:0004558">
    <property type="term" value="F:alpha-1,4-glucosidase activity"/>
    <property type="evidence" value="ECO:0007669"/>
    <property type="project" value="UniProtKB-EC"/>
</dbReference>
<dbReference type="Pfam" id="PF16028">
    <property type="entry name" value="SLC3A2_N"/>
    <property type="match status" value="1"/>
</dbReference>
<dbReference type="GO" id="GO:0015823">
    <property type="term" value="P:phenylalanine transport"/>
    <property type="evidence" value="ECO:0007669"/>
    <property type="project" value="TreeGrafter"/>
</dbReference>
<feature type="domain" description="Glycosyl hydrolase family 13 catalytic" evidence="4">
    <location>
        <begin position="88"/>
        <end position="451"/>
    </location>
</feature>
<dbReference type="GO" id="GO:0015190">
    <property type="term" value="F:L-leucine transmembrane transporter activity"/>
    <property type="evidence" value="ECO:0007669"/>
    <property type="project" value="TreeGrafter"/>
</dbReference>
<keyword evidence="3" id="KW-0812">Transmembrane</keyword>
<dbReference type="InterPro" id="IPR045857">
    <property type="entry name" value="O16G_dom_2"/>
</dbReference>
<keyword evidence="3" id="KW-0472">Membrane</keyword>
<sequence>MSLEKEDGAVEKLMEEGKKKVDNDGDKYDELNKLELSDHAETAYAGMGKEELMKYANSPFWVRLRWLLFVTFWLSWFAMMFGALFIIFFTPKCFPSSKHEWYQKSPVYIINASSLANESNFDEKIEYLQNLGVQNVVLTSVFQADGDKVIDFKQVNSFLGNNVTMKDLIKNLKTKGMKVMLKLVPNHSSKLNVMFVRSVLKEKYYDNYYIWNPGKDMGDDKHYPINNWLSVTGESAWSWDVNRKEFYLHKFSADEPDFNFRNEDVVKYFEEVFKYWLDMGVDGLYLDKVQYLFEDKNLKNDTVITPNMNLKYDSLSHKATSNLPETNELLSRWGDLIRNYSGVLIVSDLDSKDIKGINMIHSSVPLTSNFTGEQLLHAILSKTTMPSSSWSSWEWVCTDKPNCWKNEMIDAFNILGSLLPGVPFINADPKIFENNNIPNITFIQSTLKELRSMPTIEFGSFNAKLLNNYTVFAFDRVMSGSESLLFAWNLSQNVTVLNLNSFDGIPAEVNLSLCTETACSILPSPNSKVNSNELRLAGESAVVLTF</sequence>
<dbReference type="GO" id="GO:1904273">
    <property type="term" value="P:L-alanine import across plasma membrane"/>
    <property type="evidence" value="ECO:0007669"/>
    <property type="project" value="TreeGrafter"/>
</dbReference>
<evidence type="ECO:0000256" key="2">
    <source>
        <dbReference type="ARBA" id="ARBA00012741"/>
    </source>
</evidence>
<dbReference type="OrthoDB" id="204980at2759"/>
<dbReference type="GO" id="GO:1903801">
    <property type="term" value="P:L-leucine import across plasma membrane"/>
    <property type="evidence" value="ECO:0007669"/>
    <property type="project" value="TreeGrafter"/>
</dbReference>
<dbReference type="InterPro" id="IPR042280">
    <property type="entry name" value="SLC3A2"/>
</dbReference>
<dbReference type="GO" id="GO:0015173">
    <property type="term" value="F:aromatic amino acid transmembrane transporter activity"/>
    <property type="evidence" value="ECO:0007669"/>
    <property type="project" value="TreeGrafter"/>
</dbReference>
<dbReference type="Pfam" id="PF00128">
    <property type="entry name" value="Alpha-amylase"/>
    <property type="match status" value="1"/>
</dbReference>
<comment type="catalytic activity">
    <reaction evidence="1">
        <text>Hydrolysis of terminal, non-reducing (1-&gt;4)-linked alpha-D-glucose residues with release of alpha-D-glucose.</text>
        <dbReference type="EC" id="3.2.1.20"/>
    </reaction>
</comment>